<dbReference type="InterPro" id="IPR017029">
    <property type="entry name" value="Phage_head_put"/>
</dbReference>
<name>A0A0M7QAL2_9CAUD</name>
<dbReference type="Proteomes" id="UP000204146">
    <property type="component" value="Segment"/>
</dbReference>
<dbReference type="OrthoDB" id="3800at10239"/>
<dbReference type="KEGG" id="vg:26634776"/>
<keyword evidence="2" id="KW-1185">Reference proteome</keyword>
<dbReference type="PIRSF" id="PIRSF034565">
    <property type="entry name" value="UCP034565"/>
    <property type="match status" value="1"/>
</dbReference>
<evidence type="ECO:0008006" key="3">
    <source>
        <dbReference type="Google" id="ProtNLM"/>
    </source>
</evidence>
<proteinExistence type="predicted"/>
<reference evidence="1 2" key="1">
    <citation type="journal article" date="2015" name="Genome Announc.">
        <title>Draft Genome Sequences of 14 Escherichia coli Phages Isolated from Cattle Slurry.</title>
        <authorList>
            <person name="Smith R."/>
            <person name="O'Hara M."/>
            <person name="Hobman J.L."/>
            <person name="Millard A.D."/>
        </authorList>
    </citation>
    <scope>NUCLEOTIDE SEQUENCE [LARGE SCALE GENOMIC DNA]</scope>
</reference>
<dbReference type="RefSeq" id="YP_009208116.1">
    <property type="nucleotide sequence ID" value="NC_028901.1"/>
</dbReference>
<evidence type="ECO:0000313" key="1">
    <source>
        <dbReference type="EMBL" id="CUL02168.1"/>
    </source>
</evidence>
<sequence>MAKTINQHLADRMIRRHIFTQRLSNDQARRVLAMWEKFRPTLLGKLTELLDGKKSMSNKALTTLLTQIDKTVKTELRAEFKVLAESLQEFADTEADYLADTLTAAIQPAVAVPAVEVVGVVTGAQIAATAMKNPFQGNTMMQWPDSLSEWTRTQIGNQVRAGFIQGKPTMEIIADVRRALGGRSAQAISSVVKSAVNHYAATARELMVKANDDILEGRQWLATLDTHTSPMCQLRDRLFYPVDVTPDTKGKRGGKVVAGSQYGAGPGKLHYCCRSTETWKVKGMEDWPSGKRPALKADAGRLLSEQVDAQTDFFSWVQRQPRHILEELYGVQRADQIMRGVKVPKMFTDTGELMTIAQLKNRGLWRD</sequence>
<evidence type="ECO:0000313" key="2">
    <source>
        <dbReference type="Proteomes" id="UP000204146"/>
    </source>
</evidence>
<accession>A0A0M7QAL2</accession>
<dbReference type="GeneID" id="26634776"/>
<dbReference type="EMBL" id="LN881730">
    <property type="protein sequence ID" value="CUL02168.1"/>
    <property type="molecule type" value="Genomic_DNA"/>
</dbReference>
<organism evidence="1 2">
    <name type="scientific">Escherichia phage slur05</name>
    <dbReference type="NCBI Taxonomy" id="1720498"/>
    <lineage>
        <taxon>Viruses</taxon>
        <taxon>Duplodnaviria</taxon>
        <taxon>Heunggongvirae</taxon>
        <taxon>Uroviricota</taxon>
        <taxon>Caudoviricetes</taxon>
        <taxon>Dhillonvirus</taxon>
        <taxon>Dhillonvirus slur05</taxon>
    </lineage>
</organism>
<protein>
    <recommendedName>
        <fullName evidence="3">Phage Mu protein F like protein</fullName>
    </recommendedName>
</protein>